<sequence length="261" mass="29525">MKHTVVIVSIFFLTVLMSSCEKVIDIHTNDEIGRLVIEGFINNTTSQQEIKLSRNAAFSGGNNYPPVSGATVIVRDQKQQEYTFMETESGTYKAQQFSGIPGETYTMEVRIDQEKYQATSRMPQIVTLDSVSVENPKFGDKEKRNIKVFYKDPADQLNQYRFVVFLNDKQLKDIYAVNDDFNNGNAISITLRPDDVDIFPGDRIRVEMLCIDKTIYNYWYSLMQQSGNSGVTPSNPPTNISPVALGYFSAQTFSARSVQVD</sequence>
<name>A0A420VYZ0_9SPHI</name>
<dbReference type="RefSeq" id="WP_121123527.1">
    <property type="nucleotide sequence ID" value="NZ_RBWS01000007.1"/>
</dbReference>
<evidence type="ECO:0000313" key="1">
    <source>
        <dbReference type="EMBL" id="RKO71610.1"/>
    </source>
</evidence>
<proteinExistence type="predicted"/>
<dbReference type="PROSITE" id="PS51257">
    <property type="entry name" value="PROKAR_LIPOPROTEIN"/>
    <property type="match status" value="1"/>
</dbReference>
<dbReference type="EMBL" id="RBWS01000007">
    <property type="protein sequence ID" value="RKO71610.1"/>
    <property type="molecule type" value="Genomic_DNA"/>
</dbReference>
<evidence type="ECO:0000313" key="2">
    <source>
        <dbReference type="Proteomes" id="UP000282423"/>
    </source>
</evidence>
<dbReference type="InterPro" id="IPR025345">
    <property type="entry name" value="DUF4249"/>
</dbReference>
<protein>
    <submittedName>
        <fullName evidence="1">DUF4249 domain-containing protein</fullName>
    </submittedName>
</protein>
<dbReference type="Proteomes" id="UP000282423">
    <property type="component" value="Unassembled WGS sequence"/>
</dbReference>
<reference evidence="1 2" key="1">
    <citation type="submission" date="2018-10" db="EMBL/GenBank/DDBJ databases">
        <title>Sphingobacterium sp. M05W1-28.</title>
        <authorList>
            <person name="Cai H."/>
        </authorList>
    </citation>
    <scope>NUCLEOTIDE SEQUENCE [LARGE SCALE GENOMIC DNA]</scope>
    <source>
        <strain evidence="1 2">M05W1-28</strain>
    </source>
</reference>
<gene>
    <name evidence="1" type="ORF">D7322_09295</name>
</gene>
<dbReference type="OrthoDB" id="637707at2"/>
<comment type="caution">
    <text evidence="1">The sequence shown here is derived from an EMBL/GenBank/DDBJ whole genome shotgun (WGS) entry which is preliminary data.</text>
</comment>
<organism evidence="1 2">
    <name type="scientific">Sphingobacterium puteale</name>
    <dbReference type="NCBI Taxonomy" id="2420510"/>
    <lineage>
        <taxon>Bacteria</taxon>
        <taxon>Pseudomonadati</taxon>
        <taxon>Bacteroidota</taxon>
        <taxon>Sphingobacteriia</taxon>
        <taxon>Sphingobacteriales</taxon>
        <taxon>Sphingobacteriaceae</taxon>
        <taxon>Sphingobacterium</taxon>
    </lineage>
</organism>
<dbReference type="Pfam" id="PF14054">
    <property type="entry name" value="DUF4249"/>
    <property type="match status" value="1"/>
</dbReference>
<accession>A0A420VYZ0</accession>
<keyword evidence="2" id="KW-1185">Reference proteome</keyword>
<dbReference type="AlphaFoldDB" id="A0A420VYZ0"/>